<protein>
    <submittedName>
        <fullName evidence="1">Uncharacterized protein</fullName>
    </submittedName>
</protein>
<sequence>MKKYRGLRRRYKLIGRKLDDFVLYLDDDSWYSFFHIHLDWKGITDYSAKNRRSHIKWYLHFLDKIEILTKDKSKLFQTWIILDSGFGSADAIYFHTENPHSEFPIKFNDFEWDAQENELLKGLIDWDKYDLGRCYYKNEYYSYCIQKKGLGISLIRYEDGR</sequence>
<gene>
    <name evidence="1" type="ORF">GNQ08_19410</name>
</gene>
<name>A0A6N8EY52_PAEMA</name>
<proteinExistence type="predicted"/>
<accession>A0A6N8EY52</accession>
<dbReference type="RefSeq" id="WP_155620604.1">
    <property type="nucleotide sequence ID" value="NZ_CP086393.1"/>
</dbReference>
<evidence type="ECO:0000313" key="2">
    <source>
        <dbReference type="Proteomes" id="UP000442469"/>
    </source>
</evidence>
<dbReference type="Proteomes" id="UP000442469">
    <property type="component" value="Unassembled WGS sequence"/>
</dbReference>
<dbReference type="AlphaFoldDB" id="A0A6N8EY52"/>
<evidence type="ECO:0000313" key="1">
    <source>
        <dbReference type="EMBL" id="MUG24544.1"/>
    </source>
</evidence>
<organism evidence="1 2">
    <name type="scientific">Paenibacillus macerans</name>
    <name type="common">Bacillus macerans</name>
    <dbReference type="NCBI Taxonomy" id="44252"/>
    <lineage>
        <taxon>Bacteria</taxon>
        <taxon>Bacillati</taxon>
        <taxon>Bacillota</taxon>
        <taxon>Bacilli</taxon>
        <taxon>Bacillales</taxon>
        <taxon>Paenibacillaceae</taxon>
        <taxon>Paenibacillus</taxon>
    </lineage>
</organism>
<comment type="caution">
    <text evidence="1">The sequence shown here is derived from an EMBL/GenBank/DDBJ whole genome shotgun (WGS) entry which is preliminary data.</text>
</comment>
<dbReference type="EMBL" id="WNZZ01000016">
    <property type="protein sequence ID" value="MUG24544.1"/>
    <property type="molecule type" value="Genomic_DNA"/>
</dbReference>
<reference evidence="1 2" key="1">
    <citation type="submission" date="2019-11" db="EMBL/GenBank/DDBJ databases">
        <title>Draft genome sequences of five Paenibacillus species of dairy origin.</title>
        <authorList>
            <person name="Olajide A.M."/>
            <person name="Chen S."/>
            <person name="Lapointe G."/>
        </authorList>
    </citation>
    <scope>NUCLEOTIDE SEQUENCE [LARGE SCALE GENOMIC DNA]</scope>
    <source>
        <strain evidence="1 2">3CT49</strain>
    </source>
</reference>